<sequence>MPRKSLSVPRARSSASAEVAYRTGKTREPATLTTGFVTGWQGKKEASGRRRPLTFKELDNELAIWVRERRANKLRVSRRIIQQQGERMFNAEEDEGNFKFVYLLTSCDFDSSVPNAAHLPGIDDGGLHKKAETYFRVCQARGDQPDSLRPYDVEGGGEAGKNRHNISNLRKPVMPLDGNGGLGPNTKIYPQPHHRPIDDGINAAEKTLKPIPTLDHMTKSGGMRLKEMPEPSHNTALDTLDSTKEINPGNMDNRDIDRG</sequence>
<keyword evidence="1" id="KW-0238">DNA-binding</keyword>
<keyword evidence="4" id="KW-1185">Reference proteome</keyword>
<feature type="domain" description="HTH CENPB-type" evidence="3">
    <location>
        <begin position="55"/>
        <end position="100"/>
    </location>
</feature>
<dbReference type="GO" id="GO:0003677">
    <property type="term" value="F:DNA binding"/>
    <property type="evidence" value="ECO:0007669"/>
    <property type="project" value="UniProtKB-KW"/>
</dbReference>
<evidence type="ECO:0000259" key="3">
    <source>
        <dbReference type="Pfam" id="PF03221"/>
    </source>
</evidence>
<feature type="region of interest" description="Disordered" evidence="2">
    <location>
        <begin position="213"/>
        <end position="259"/>
    </location>
</feature>
<evidence type="ECO:0000313" key="5">
    <source>
        <dbReference type="WBParaSite" id="jg26771"/>
    </source>
</evidence>
<dbReference type="Proteomes" id="UP000887574">
    <property type="component" value="Unplaced"/>
</dbReference>
<dbReference type="Pfam" id="PF03221">
    <property type="entry name" value="HTH_Tnp_Tc5"/>
    <property type="match status" value="1"/>
</dbReference>
<evidence type="ECO:0000256" key="1">
    <source>
        <dbReference type="ARBA" id="ARBA00023125"/>
    </source>
</evidence>
<accession>A0A915E6P0</accession>
<evidence type="ECO:0000256" key="2">
    <source>
        <dbReference type="SAM" id="MobiDB-lite"/>
    </source>
</evidence>
<name>A0A915E6P0_9BILA</name>
<dbReference type="Gene3D" id="1.10.10.60">
    <property type="entry name" value="Homeodomain-like"/>
    <property type="match status" value="1"/>
</dbReference>
<protein>
    <submittedName>
        <fullName evidence="5">HTH CENPB-type domain-containing protein</fullName>
    </submittedName>
</protein>
<proteinExistence type="predicted"/>
<dbReference type="InterPro" id="IPR006600">
    <property type="entry name" value="HTH_CenpB_DNA-bd_dom"/>
</dbReference>
<reference evidence="5" key="1">
    <citation type="submission" date="2022-11" db="UniProtKB">
        <authorList>
            <consortium name="WormBaseParasite"/>
        </authorList>
    </citation>
    <scope>IDENTIFICATION</scope>
</reference>
<evidence type="ECO:0000313" key="4">
    <source>
        <dbReference type="Proteomes" id="UP000887574"/>
    </source>
</evidence>
<dbReference type="WBParaSite" id="jg26771">
    <property type="protein sequence ID" value="jg26771"/>
    <property type="gene ID" value="jg26771"/>
</dbReference>
<organism evidence="4 5">
    <name type="scientific">Ditylenchus dipsaci</name>
    <dbReference type="NCBI Taxonomy" id="166011"/>
    <lineage>
        <taxon>Eukaryota</taxon>
        <taxon>Metazoa</taxon>
        <taxon>Ecdysozoa</taxon>
        <taxon>Nematoda</taxon>
        <taxon>Chromadorea</taxon>
        <taxon>Rhabditida</taxon>
        <taxon>Tylenchina</taxon>
        <taxon>Tylenchomorpha</taxon>
        <taxon>Sphaerularioidea</taxon>
        <taxon>Anguinidae</taxon>
        <taxon>Anguininae</taxon>
        <taxon>Ditylenchus</taxon>
    </lineage>
</organism>
<dbReference type="AlphaFoldDB" id="A0A915E6P0"/>